<evidence type="ECO:0000256" key="1">
    <source>
        <dbReference type="SAM" id="MobiDB-lite"/>
    </source>
</evidence>
<organism evidence="3 4">
    <name type="scientific">Candidatus Competibacter phosphatis</name>
    <dbReference type="NCBI Taxonomy" id="221280"/>
    <lineage>
        <taxon>Bacteria</taxon>
        <taxon>Pseudomonadati</taxon>
        <taxon>Pseudomonadota</taxon>
        <taxon>Gammaproteobacteria</taxon>
        <taxon>Candidatus Competibacteraceae</taxon>
        <taxon>Candidatus Competibacter</taxon>
    </lineage>
</organism>
<feature type="domain" description="4-fold beta flower" evidence="2">
    <location>
        <begin position="19"/>
        <end position="98"/>
    </location>
</feature>
<accession>A0ABX1TGB4</accession>
<sequence length="224" mass="26094">MMQAHDFELFDSNQQSCTVIFKWTGVYAGFFKNDRLFDRFGRYLGWCDAQGSVWKYDGEWLGHVVEQNYLARDLRALSQRRPPQVPPVPAQPPMPPTPRVARAVRPNCCDPLEALLRMPASEELIGEWCSDDEILRLSEDGSFQWTAMESTTNAVGHWELRGPELLLCWEDIEEPERMYWVIEFSGDSLLLRWMRKTGRSLPFWLHRRAVQPDIRDDADESQAT</sequence>
<keyword evidence="4" id="KW-1185">Reference proteome</keyword>
<dbReference type="Proteomes" id="UP000760480">
    <property type="component" value="Unassembled WGS sequence"/>
</dbReference>
<evidence type="ECO:0000313" key="3">
    <source>
        <dbReference type="EMBL" id="NMQ17791.1"/>
    </source>
</evidence>
<evidence type="ECO:0000313" key="4">
    <source>
        <dbReference type="Proteomes" id="UP000760480"/>
    </source>
</evidence>
<name>A0ABX1TGB4_9GAMM</name>
<protein>
    <recommendedName>
        <fullName evidence="2">4-fold beta flower domain-containing protein</fullName>
    </recommendedName>
</protein>
<feature type="compositionally biased region" description="Pro residues" evidence="1">
    <location>
        <begin position="83"/>
        <end position="98"/>
    </location>
</feature>
<proteinExistence type="predicted"/>
<feature type="region of interest" description="Disordered" evidence="1">
    <location>
        <begin position="80"/>
        <end position="100"/>
    </location>
</feature>
<evidence type="ECO:0000259" key="2">
    <source>
        <dbReference type="Pfam" id="PF21784"/>
    </source>
</evidence>
<dbReference type="RefSeq" id="WP_169247046.1">
    <property type="nucleotide sequence ID" value="NZ_SPMZ01000002.1"/>
</dbReference>
<comment type="caution">
    <text evidence="3">The sequence shown here is derived from an EMBL/GenBank/DDBJ whole genome shotgun (WGS) entry which is preliminary data.</text>
</comment>
<gene>
    <name evidence="3" type="ORF">E4P82_00365</name>
</gene>
<dbReference type="EMBL" id="SPMZ01000002">
    <property type="protein sequence ID" value="NMQ17791.1"/>
    <property type="molecule type" value="Genomic_DNA"/>
</dbReference>
<dbReference type="InterPro" id="IPR048911">
    <property type="entry name" value="Bflower"/>
</dbReference>
<dbReference type="Pfam" id="PF21784">
    <property type="entry name" value="Bflower"/>
    <property type="match status" value="1"/>
</dbReference>
<reference evidence="3 4" key="1">
    <citation type="submission" date="2019-03" db="EMBL/GenBank/DDBJ databases">
        <title>Metabolic reconstructions from genomes of highly enriched 'Candidatus Accumulibacter' and 'Candidatus Competibacter' bioreactor populations.</title>
        <authorList>
            <person name="Annavajhala M.K."/>
            <person name="Welles L."/>
            <person name="Abbas B."/>
            <person name="Sorokin D."/>
            <person name="Park H."/>
            <person name="Van Loosdrecht M."/>
            <person name="Chandran K."/>
        </authorList>
    </citation>
    <scope>NUCLEOTIDE SEQUENCE [LARGE SCALE GENOMIC DNA]</scope>
    <source>
        <strain evidence="3 4">SBR_G</strain>
    </source>
</reference>